<evidence type="ECO:0000256" key="7">
    <source>
        <dbReference type="ARBA" id="ARBA00023242"/>
    </source>
</evidence>
<comment type="caution">
    <text evidence="10">The sequence shown here is derived from an EMBL/GenBank/DDBJ whole genome shotgun (WGS) entry which is preliminary data.</text>
</comment>
<evidence type="ECO:0000256" key="5">
    <source>
        <dbReference type="ARBA" id="ARBA00022553"/>
    </source>
</evidence>
<protein>
    <submittedName>
        <fullName evidence="10">Uncharacterized protein</fullName>
    </submittedName>
</protein>
<gene>
    <name evidence="10" type="ORF">H6P81_012471</name>
</gene>
<dbReference type="GO" id="GO:0005819">
    <property type="term" value="C:spindle"/>
    <property type="evidence" value="ECO:0007669"/>
    <property type="project" value="TreeGrafter"/>
</dbReference>
<evidence type="ECO:0000256" key="3">
    <source>
        <dbReference type="ARBA" id="ARBA00006187"/>
    </source>
</evidence>
<dbReference type="PANTHER" id="PTHR19321:SF7">
    <property type="entry name" value="65-KDA MICROTUBULE-ASSOCIATED PROTEIN 3"/>
    <property type="match status" value="1"/>
</dbReference>
<reference evidence="10 11" key="1">
    <citation type="submission" date="2021-07" db="EMBL/GenBank/DDBJ databases">
        <title>The Aristolochia fimbriata genome: insights into angiosperm evolution, floral development and chemical biosynthesis.</title>
        <authorList>
            <person name="Jiao Y."/>
        </authorList>
    </citation>
    <scope>NUCLEOTIDE SEQUENCE [LARGE SCALE GENOMIC DNA]</scope>
    <source>
        <strain evidence="10">IBCAS-2021</strain>
        <tissue evidence="10">Leaf</tissue>
    </source>
</reference>
<evidence type="ECO:0000256" key="4">
    <source>
        <dbReference type="ARBA" id="ARBA00022490"/>
    </source>
</evidence>
<feature type="coiled-coil region" evidence="8">
    <location>
        <begin position="155"/>
        <end position="182"/>
    </location>
</feature>
<dbReference type="EMBL" id="JAINDJ010000005">
    <property type="protein sequence ID" value="KAG9446343.1"/>
    <property type="molecule type" value="Genomic_DNA"/>
</dbReference>
<evidence type="ECO:0000313" key="10">
    <source>
        <dbReference type="EMBL" id="KAG9446343.1"/>
    </source>
</evidence>
<organism evidence="10 11">
    <name type="scientific">Aristolochia fimbriata</name>
    <name type="common">White veined hardy Dutchman's pipe vine</name>
    <dbReference type="NCBI Taxonomy" id="158543"/>
    <lineage>
        <taxon>Eukaryota</taxon>
        <taxon>Viridiplantae</taxon>
        <taxon>Streptophyta</taxon>
        <taxon>Embryophyta</taxon>
        <taxon>Tracheophyta</taxon>
        <taxon>Spermatophyta</taxon>
        <taxon>Magnoliopsida</taxon>
        <taxon>Magnoliidae</taxon>
        <taxon>Piperales</taxon>
        <taxon>Aristolochiaceae</taxon>
        <taxon>Aristolochia</taxon>
    </lineage>
</organism>
<proteinExistence type="inferred from homology"/>
<comment type="similarity">
    <text evidence="3">Belongs to the MAP65/ASE1 family.</text>
</comment>
<feature type="region of interest" description="Disordered" evidence="9">
    <location>
        <begin position="493"/>
        <end position="567"/>
    </location>
</feature>
<keyword evidence="4" id="KW-0963">Cytoplasm</keyword>
<dbReference type="GO" id="GO:0005634">
    <property type="term" value="C:nucleus"/>
    <property type="evidence" value="ECO:0007669"/>
    <property type="project" value="UniProtKB-SubCell"/>
</dbReference>
<comment type="subcellular location">
    <subcellularLocation>
        <location evidence="2">Cytoplasm</location>
    </subcellularLocation>
    <subcellularLocation>
        <location evidence="1">Nucleus</location>
    </subcellularLocation>
</comment>
<dbReference type="InterPro" id="IPR007145">
    <property type="entry name" value="MAP65_Ase1_PRC1"/>
</dbReference>
<keyword evidence="5" id="KW-0597">Phosphoprotein</keyword>
<evidence type="ECO:0000256" key="1">
    <source>
        <dbReference type="ARBA" id="ARBA00004123"/>
    </source>
</evidence>
<dbReference type="AlphaFoldDB" id="A0AAV7EGJ4"/>
<dbReference type="Proteomes" id="UP000825729">
    <property type="component" value="Unassembled WGS sequence"/>
</dbReference>
<evidence type="ECO:0000256" key="6">
    <source>
        <dbReference type="ARBA" id="ARBA00022701"/>
    </source>
</evidence>
<dbReference type="Gene3D" id="1.20.58.1520">
    <property type="match status" value="1"/>
</dbReference>
<sequence length="719" mass="81976">MSNPVNDQLLQMETTCGSLLYELQIIWNELGESDASRDKMLLELEQECLEVYRRKVDQANRFRAQLRQAIADHEAELAGICSAIGEMPVHIRQSEQKMGSLKEELHAIVPQLEEMHKRKNERLLQFHEVLEETKKIVRELVEPAHPVSKTFIDESDLSTRRLDELQRQLEALQKEKSERLRQVLEYLDNLKLLCMILGLDFNHTVTEVHPTLDDTNGSKSISNSTIAKLAATLQELREIKIQRMQKLQDLSTSLLELWNLMDTPAEEQLPFQTFTCKIAASEHEVMEPDILSMDFLNHVEAEVARLEELKTSKMKELVLKKRSELQDICQRTHMVVESDTVVEHVLEAIESGVIDPGCLLEQIELHIANVKEEAFSRKEILEKVDKWLAACEEESWLEEYNKDENRYNAGRGAHLTLKHAERARILVTKLPAMVEALISKTLAWERERGTEFTYDGVRLLTILEEYNILRQEKEEERLRKREEKKLQGQFIAEQEVRYGSKPSPMKTPNMKKPSRPSIGNANRRLSLGAAMLSTPKPDPHSTKKPLVPRAARKGDDQQQDDVPASALSAGRRGLVDIAVLPVRKHEFSYFNSRDDSEGTREPFSPVSSVSSKANMQSFQDEHPPHCNNMSSLMSPAMKHLCTPTKPTSITDEENKTPRVHGILPPATPSTVSVPMQTAITPAPPVSVLFRSTEEEIGYSFEERRLGFVVPNAYMKSVHV</sequence>
<evidence type="ECO:0000313" key="11">
    <source>
        <dbReference type="Proteomes" id="UP000825729"/>
    </source>
</evidence>
<dbReference type="Pfam" id="PF03999">
    <property type="entry name" value="MAP65_ASE1"/>
    <property type="match status" value="1"/>
</dbReference>
<keyword evidence="11" id="KW-1185">Reference proteome</keyword>
<keyword evidence="7" id="KW-0539">Nucleus</keyword>
<feature type="region of interest" description="Disordered" evidence="9">
    <location>
        <begin position="647"/>
        <end position="672"/>
    </location>
</feature>
<dbReference type="GO" id="GO:0008017">
    <property type="term" value="F:microtubule binding"/>
    <property type="evidence" value="ECO:0007669"/>
    <property type="project" value="InterPro"/>
</dbReference>
<dbReference type="GO" id="GO:0005874">
    <property type="term" value="C:microtubule"/>
    <property type="evidence" value="ECO:0007669"/>
    <property type="project" value="UniProtKB-KW"/>
</dbReference>
<dbReference type="GO" id="GO:0000226">
    <property type="term" value="P:microtubule cytoskeleton organization"/>
    <property type="evidence" value="ECO:0007669"/>
    <property type="project" value="InterPro"/>
</dbReference>
<dbReference type="PANTHER" id="PTHR19321">
    <property type="entry name" value="PROTEIN REGULATOR OF CYTOKINESIS 1 PRC1-RELATED"/>
    <property type="match status" value="1"/>
</dbReference>
<keyword evidence="8" id="KW-0175">Coiled coil</keyword>
<dbReference type="GO" id="GO:0005737">
    <property type="term" value="C:cytoplasm"/>
    <property type="evidence" value="ECO:0007669"/>
    <property type="project" value="UniProtKB-SubCell"/>
</dbReference>
<feature type="coiled-coil region" evidence="8">
    <location>
        <begin position="49"/>
        <end position="76"/>
    </location>
</feature>
<dbReference type="FunFam" id="1.20.58.1520:FF:000002">
    <property type="entry name" value="65-kDa microtubule-associated protein 6"/>
    <property type="match status" value="1"/>
</dbReference>
<name>A0AAV7EGJ4_ARIFI</name>
<keyword evidence="6" id="KW-0493">Microtubule</keyword>
<evidence type="ECO:0000256" key="8">
    <source>
        <dbReference type="SAM" id="Coils"/>
    </source>
</evidence>
<accession>A0AAV7EGJ4</accession>
<evidence type="ECO:0000256" key="9">
    <source>
        <dbReference type="SAM" id="MobiDB-lite"/>
    </source>
</evidence>
<evidence type="ECO:0000256" key="2">
    <source>
        <dbReference type="ARBA" id="ARBA00004496"/>
    </source>
</evidence>